<dbReference type="EMBL" id="CP009571">
    <property type="protein sequence ID" value="AIT05521.1"/>
    <property type="molecule type" value="Genomic_DNA"/>
</dbReference>
<organism evidence="2 3">
    <name type="scientific">Sphingomonas taxi</name>
    <dbReference type="NCBI Taxonomy" id="1549858"/>
    <lineage>
        <taxon>Bacteria</taxon>
        <taxon>Pseudomonadati</taxon>
        <taxon>Pseudomonadota</taxon>
        <taxon>Alphaproteobacteria</taxon>
        <taxon>Sphingomonadales</taxon>
        <taxon>Sphingomonadaceae</taxon>
        <taxon>Sphingomonas</taxon>
    </lineage>
</organism>
<dbReference type="Pfam" id="PF07475">
    <property type="entry name" value="Hpr_kinase_C"/>
    <property type="match status" value="1"/>
</dbReference>
<dbReference type="Proteomes" id="UP000033200">
    <property type="component" value="Chromosome"/>
</dbReference>
<accession>A0A097ED74</accession>
<name>A0A097ED74_9SPHN</name>
<dbReference type="Gene3D" id="3.40.50.300">
    <property type="entry name" value="P-loop containing nucleotide triphosphate hydrolases"/>
    <property type="match status" value="1"/>
</dbReference>
<keyword evidence="3" id="KW-1185">Reference proteome</keyword>
<dbReference type="InterPro" id="IPR027417">
    <property type="entry name" value="P-loop_NTPase"/>
</dbReference>
<evidence type="ECO:0000313" key="2">
    <source>
        <dbReference type="EMBL" id="AIT05521.1"/>
    </source>
</evidence>
<dbReference type="KEGG" id="stax:MC45_02885"/>
<dbReference type="InterPro" id="IPR011104">
    <property type="entry name" value="Hpr_kin/Pase_C"/>
</dbReference>
<dbReference type="STRING" id="1549858.MC45_02885"/>
<dbReference type="GO" id="GO:0005524">
    <property type="term" value="F:ATP binding"/>
    <property type="evidence" value="ECO:0007669"/>
    <property type="project" value="InterPro"/>
</dbReference>
<dbReference type="GO" id="GO:0006109">
    <property type="term" value="P:regulation of carbohydrate metabolic process"/>
    <property type="evidence" value="ECO:0007669"/>
    <property type="project" value="InterPro"/>
</dbReference>
<feature type="domain" description="HPr kinase/phosphorylase C-terminal" evidence="1">
    <location>
        <begin position="4"/>
        <end position="81"/>
    </location>
</feature>
<sequence length="142" mass="15305">MIARERRHATCVAIHGRAVLLEGPPGAGKSDLALRLIDRGAMLVSDDQTLLVRDGAALLASAPATIRGQIEVRGIGIVRMASVDDVPVALIVRLDGAPVRMPERQRRRLAGLDVREIGLDAFHAATPLKIEWALRQPEATPE</sequence>
<dbReference type="CDD" id="cd01918">
    <property type="entry name" value="HprK_C"/>
    <property type="match status" value="1"/>
</dbReference>
<dbReference type="AlphaFoldDB" id="A0A097ED74"/>
<evidence type="ECO:0000259" key="1">
    <source>
        <dbReference type="Pfam" id="PF07475"/>
    </source>
</evidence>
<dbReference type="eggNOG" id="COG1493">
    <property type="taxonomic scope" value="Bacteria"/>
</dbReference>
<evidence type="ECO:0000313" key="3">
    <source>
        <dbReference type="Proteomes" id="UP000033200"/>
    </source>
</evidence>
<dbReference type="HOGENOM" id="CLU_052030_2_2_5"/>
<proteinExistence type="predicted"/>
<protein>
    <submittedName>
        <fullName evidence="2">Aldolase</fullName>
    </submittedName>
</protein>
<dbReference type="SUPFAM" id="SSF53795">
    <property type="entry name" value="PEP carboxykinase-like"/>
    <property type="match status" value="1"/>
</dbReference>
<dbReference type="GO" id="GO:0000155">
    <property type="term" value="F:phosphorelay sensor kinase activity"/>
    <property type="evidence" value="ECO:0007669"/>
    <property type="project" value="InterPro"/>
</dbReference>
<gene>
    <name evidence="2" type="ORF">MC45_02885</name>
</gene>
<dbReference type="RefSeq" id="WP_038659281.1">
    <property type="nucleotide sequence ID" value="NZ_CP009571.1"/>
</dbReference>
<reference evidence="2 3" key="1">
    <citation type="submission" date="2014-09" db="EMBL/GenBank/DDBJ databases">
        <title>Using Illumina technology Improving SMRT sequencing Genome Assembly by RASTools.</title>
        <authorList>
            <person name="Zhou Y."/>
            <person name="Ma T."/>
            <person name="Liu T."/>
        </authorList>
    </citation>
    <scope>NUCLEOTIDE SEQUENCE [LARGE SCALE GENOMIC DNA]</scope>
    <source>
        <strain evidence="2 3">ATCC 55669</strain>
    </source>
</reference>